<organism evidence="2">
    <name type="scientific">marine sediment metagenome</name>
    <dbReference type="NCBI Taxonomy" id="412755"/>
    <lineage>
        <taxon>unclassified sequences</taxon>
        <taxon>metagenomes</taxon>
        <taxon>ecological metagenomes</taxon>
    </lineage>
</organism>
<comment type="caution">
    <text evidence="2">The sequence shown here is derived from an EMBL/GenBank/DDBJ whole genome shotgun (WGS) entry which is preliminary data.</text>
</comment>
<accession>A0A0F9X933</accession>
<name>A0A0F9X933_9ZZZZ</name>
<dbReference type="AlphaFoldDB" id="A0A0F9X933"/>
<proteinExistence type="predicted"/>
<sequence>MADARANNGDSVAQPRLQAREVYQVLKDLALGVRNLHESRPGRWHEVSTGAMRLEVDGYTITLFKDAGVLDYCAACEAIDGRRADVHCWPGAGTDPLELLSVWERTQLEKVLAA</sequence>
<feature type="domain" description="DUF7693" evidence="1">
    <location>
        <begin position="17"/>
        <end position="113"/>
    </location>
</feature>
<dbReference type="EMBL" id="LAZR01000070">
    <property type="protein sequence ID" value="KKN95481.1"/>
    <property type="molecule type" value="Genomic_DNA"/>
</dbReference>
<gene>
    <name evidence="2" type="ORF">LCGC14_0177260</name>
</gene>
<dbReference type="Pfam" id="PF24745">
    <property type="entry name" value="DUF7693"/>
    <property type="match status" value="1"/>
</dbReference>
<dbReference type="InterPro" id="IPR056110">
    <property type="entry name" value="DUF7693"/>
</dbReference>
<evidence type="ECO:0000259" key="1">
    <source>
        <dbReference type="Pfam" id="PF24745"/>
    </source>
</evidence>
<evidence type="ECO:0000313" key="2">
    <source>
        <dbReference type="EMBL" id="KKN95481.1"/>
    </source>
</evidence>
<protein>
    <recommendedName>
        <fullName evidence="1">DUF7693 domain-containing protein</fullName>
    </recommendedName>
</protein>
<reference evidence="2" key="1">
    <citation type="journal article" date="2015" name="Nature">
        <title>Complex archaea that bridge the gap between prokaryotes and eukaryotes.</title>
        <authorList>
            <person name="Spang A."/>
            <person name="Saw J.H."/>
            <person name="Jorgensen S.L."/>
            <person name="Zaremba-Niedzwiedzka K."/>
            <person name="Martijn J."/>
            <person name="Lind A.E."/>
            <person name="van Eijk R."/>
            <person name="Schleper C."/>
            <person name="Guy L."/>
            <person name="Ettema T.J."/>
        </authorList>
    </citation>
    <scope>NUCLEOTIDE SEQUENCE</scope>
</reference>